<dbReference type="AlphaFoldDB" id="A0A150L7F9"/>
<dbReference type="PATRIC" id="fig|46224.3.peg.2555"/>
<name>A0A150L7F9_9BACI</name>
<dbReference type="GeneID" id="62497637"/>
<sequence length="421" mass="47896">MLLSNIQSILRGDVKPLQNQFEFKSGDVFAGNISKIYPNQTAVVKVGNQNILAKLEAPIINGGKYWFQASTKEGEIHLKILSPLSMENQTQDSILKQLSLPNSKIFKELTVFLAKEQIPLPKESILKAGQWIEHQNNTKEGFEALKYMVEKDFPFSESIYKSLKEVLSPKAPIQTLLQNLESQLIAEPKTKTVQALLSTLESIQLKDLDANNKESVPQILLSLLKKTTSKMGLFYEADILANIEDNKSLENSMKPLLVKYLQETGHTLETKELAEQIINKMNGQQLLSHSNTPYQHIVYQLPLQLFGFQTELTMQWSGKRKEDGKIDPDYCHVLFYLELEHLKETIVDMKVQNRIISIKIINNNEQLQNMAKLILPKLKQGLKDLNYTLSAIQFEHSSNNEVQKSLSNSVINQYSGVDIRI</sequence>
<dbReference type="EMBL" id="CP066701">
    <property type="protein sequence ID" value="QQX25194.1"/>
    <property type="molecule type" value="Genomic_DNA"/>
</dbReference>
<dbReference type="Proteomes" id="UP000075666">
    <property type="component" value="Unassembled WGS sequence"/>
</dbReference>
<evidence type="ECO:0000313" key="4">
    <source>
        <dbReference type="Proteomes" id="UP000595512"/>
    </source>
</evidence>
<keyword evidence="3" id="KW-1185">Reference proteome</keyword>
<evidence type="ECO:0000313" key="2">
    <source>
        <dbReference type="EMBL" id="QQX25194.1"/>
    </source>
</evidence>
<dbReference type="Proteomes" id="UP000595512">
    <property type="component" value="Chromosome"/>
</dbReference>
<dbReference type="OrthoDB" id="2351076at2"/>
<proteinExistence type="predicted"/>
<dbReference type="EMBL" id="LQYN01000034">
    <property type="protein sequence ID" value="KYD08238.1"/>
    <property type="molecule type" value="Genomic_DNA"/>
</dbReference>
<gene>
    <name evidence="1" type="ORF">B4102_1320</name>
    <name evidence="2" type="ORF">JGZ69_21250</name>
</gene>
<dbReference type="STRING" id="46224.B4102_1320"/>
<evidence type="ECO:0000313" key="1">
    <source>
        <dbReference type="EMBL" id="KYD08238.1"/>
    </source>
</evidence>
<dbReference type="KEGG" id="hspo:JGZ69_21250"/>
<reference evidence="2 4" key="2">
    <citation type="submission" date="2020-12" db="EMBL/GenBank/DDBJ databases">
        <title>Taxonomic evaluation of the Bacillus sporothermodurans group of bacteria based on whole genome sequences.</title>
        <authorList>
            <person name="Fiedler G."/>
            <person name="Herbstmann A.-D."/>
            <person name="Doll E."/>
            <person name="Wenning M."/>
            <person name="Brinks E."/>
            <person name="Kabisch J."/>
            <person name="Breitenwieser F."/>
            <person name="Lappann M."/>
            <person name="Boehnlein C."/>
            <person name="Franz C."/>
        </authorList>
    </citation>
    <scope>NUCLEOTIDE SEQUENCE [LARGE SCALE GENOMIC DNA]</scope>
    <source>
        <strain evidence="2 4">DSM 10599</strain>
    </source>
</reference>
<evidence type="ECO:0008006" key="5">
    <source>
        <dbReference type="Google" id="ProtNLM"/>
    </source>
</evidence>
<evidence type="ECO:0000313" key="3">
    <source>
        <dbReference type="Proteomes" id="UP000075666"/>
    </source>
</evidence>
<reference evidence="1 3" key="1">
    <citation type="submission" date="2016-01" db="EMBL/GenBank/DDBJ databases">
        <title>Genome Sequences of Twelve Sporeforming Bacillus Species Isolated from Foods.</title>
        <authorList>
            <person name="Berendsen E.M."/>
            <person name="Wells-Bennik M.H."/>
            <person name="Krawcyk A.O."/>
            <person name="De Jong A."/>
            <person name="Holsappel S."/>
            <person name="Eijlander R.T."/>
            <person name="Kuipers O.P."/>
        </authorList>
    </citation>
    <scope>NUCLEOTIDE SEQUENCE [LARGE SCALE GENOMIC DNA]</scope>
    <source>
        <strain evidence="1 3">B4102</strain>
    </source>
</reference>
<accession>A0A150L7F9</accession>
<organism evidence="1 3">
    <name type="scientific">Heyndrickxia sporothermodurans</name>
    <dbReference type="NCBI Taxonomy" id="46224"/>
    <lineage>
        <taxon>Bacteria</taxon>
        <taxon>Bacillati</taxon>
        <taxon>Bacillota</taxon>
        <taxon>Bacilli</taxon>
        <taxon>Bacillales</taxon>
        <taxon>Bacillaceae</taxon>
        <taxon>Heyndrickxia</taxon>
    </lineage>
</organism>
<dbReference type="RefSeq" id="WP_066230294.1">
    <property type="nucleotide sequence ID" value="NZ_CP066701.1"/>
</dbReference>
<protein>
    <recommendedName>
        <fullName evidence="5">Flagellar hook-length control protein-like C-terminal domain-containing protein</fullName>
    </recommendedName>
</protein>